<keyword evidence="4" id="KW-1185">Reference proteome</keyword>
<dbReference type="Pfam" id="PF07607">
    <property type="entry name" value="DUF1570"/>
    <property type="match status" value="1"/>
</dbReference>
<dbReference type="EMBL" id="CP036264">
    <property type="protein sequence ID" value="QEF97360.1"/>
    <property type="molecule type" value="Genomic_DNA"/>
</dbReference>
<evidence type="ECO:0000256" key="1">
    <source>
        <dbReference type="SAM" id="SignalP"/>
    </source>
</evidence>
<name>A0A5B9MB96_9BACT</name>
<keyword evidence="1" id="KW-0732">Signal</keyword>
<protein>
    <recommendedName>
        <fullName evidence="2">DUF1570 domain-containing protein</fullName>
    </recommendedName>
</protein>
<feature type="chain" id="PRO_5022692427" description="DUF1570 domain-containing protein" evidence="1">
    <location>
        <begin position="34"/>
        <end position="376"/>
    </location>
</feature>
<evidence type="ECO:0000313" key="3">
    <source>
        <dbReference type="EMBL" id="QEF97360.1"/>
    </source>
</evidence>
<dbReference type="Proteomes" id="UP000321353">
    <property type="component" value="Chromosome"/>
</dbReference>
<dbReference type="InterPro" id="IPR011464">
    <property type="entry name" value="DUF1570"/>
</dbReference>
<gene>
    <name evidence="3" type="ORF">Mal15_14000</name>
</gene>
<feature type="signal peptide" evidence="1">
    <location>
        <begin position="1"/>
        <end position="33"/>
    </location>
</feature>
<feature type="domain" description="DUF1570" evidence="2">
    <location>
        <begin position="216"/>
        <end position="341"/>
    </location>
</feature>
<sequence length="376" mass="43081" precursor="true">MPLLIFNNAGVIAIPVFLFCTASLALVASPAVAVETVTFESDKTDLVNGAPMPTRTVNGEILVEAQDGGLMLQSDDGRIWMIQPDQILKRESDDEVMRPLTADQMAERMKEELPDGFSIYQTAHYVIAHNTSDAYVKQVGLLFEQLYKGFYAFWKNQRWRLPEPKFPLVALVLADRDDFLKHAGAEVGDTAQLVIGYYHLSSNRMTTFNMPNLERNVATIIHEATHQLAYNCGLQRRFADNPMWVSEGLAMFFESPDFQSASRWRGIGRVNQVNLKRWRDYLPTRPSNSIVTLLSDDDRFRSSDTATDAYAESWALTYYLLKTRREEYVEYLRQLSSGKPMAELTARERLEMFEETFGTPLVEIDRALLKYMRRVR</sequence>
<organism evidence="3 4">
    <name type="scientific">Stieleria maiorica</name>
    <dbReference type="NCBI Taxonomy" id="2795974"/>
    <lineage>
        <taxon>Bacteria</taxon>
        <taxon>Pseudomonadati</taxon>
        <taxon>Planctomycetota</taxon>
        <taxon>Planctomycetia</taxon>
        <taxon>Pirellulales</taxon>
        <taxon>Pirellulaceae</taxon>
        <taxon>Stieleria</taxon>
    </lineage>
</organism>
<evidence type="ECO:0000259" key="2">
    <source>
        <dbReference type="Pfam" id="PF07607"/>
    </source>
</evidence>
<dbReference type="AlphaFoldDB" id="A0A5B9MB96"/>
<dbReference type="RefSeq" id="WP_147867053.1">
    <property type="nucleotide sequence ID" value="NZ_CP036264.1"/>
</dbReference>
<dbReference type="KEGG" id="smam:Mal15_14000"/>
<proteinExistence type="predicted"/>
<evidence type="ECO:0000313" key="4">
    <source>
        <dbReference type="Proteomes" id="UP000321353"/>
    </source>
</evidence>
<accession>A0A5B9MB96</accession>
<reference evidence="3 4" key="1">
    <citation type="submission" date="2019-02" db="EMBL/GenBank/DDBJ databases">
        <title>Planctomycetal bacteria perform biofilm scaping via a novel small molecule.</title>
        <authorList>
            <person name="Jeske O."/>
            <person name="Boedeker C."/>
            <person name="Wiegand S."/>
            <person name="Breitling P."/>
            <person name="Kallscheuer N."/>
            <person name="Jogler M."/>
            <person name="Rohde M."/>
            <person name="Petersen J."/>
            <person name="Medema M.H."/>
            <person name="Surup F."/>
            <person name="Jogler C."/>
        </authorList>
    </citation>
    <scope>NUCLEOTIDE SEQUENCE [LARGE SCALE GENOMIC DNA]</scope>
    <source>
        <strain evidence="3 4">Mal15</strain>
    </source>
</reference>